<dbReference type="STRING" id="6313.A0A0K0DLA7"/>
<proteinExistence type="predicted"/>
<sequence>MLMEMWQECNKVRLIPNIEDIRSFIVEELKKFDNEHTRLFEIELACSSGASLHSKFDMFDEALKKTSTEKMHRLYLQWLNAFVKFKIRALLHDLCDNGWMKEKDWLNLEKEIETIKEEFGVEFIKKCLERRPQSAVIWNVYLENCLDEGIISPDEFRETCNRALDKVDPNDSFPIWQRAIEYSIVHDPSETEKIFRESLINTNSSVRSRIKILFLEYLDELFKQSKITDDKMREKVMELVNNKPNSPEFYCAVHLKELNRPQPDYKFAGFVIKSAVNEEGCASVEALILYAKWALRYEPTKFHVVHQMGLKLFEGALLDEFMIRWTRLLQNTAKDVREVCASVFLQLF</sequence>
<keyword evidence="1" id="KW-1185">Reference proteome</keyword>
<reference evidence="1" key="1">
    <citation type="submission" date="2012-09" db="EMBL/GenBank/DDBJ databases">
        <authorList>
            <person name="Martin A.A."/>
        </authorList>
    </citation>
    <scope>NUCLEOTIDE SEQUENCE</scope>
</reference>
<name>A0A0K0DLA7_ANGCA</name>
<organism evidence="1 2">
    <name type="scientific">Angiostrongylus cantonensis</name>
    <name type="common">Rat lungworm</name>
    <dbReference type="NCBI Taxonomy" id="6313"/>
    <lineage>
        <taxon>Eukaryota</taxon>
        <taxon>Metazoa</taxon>
        <taxon>Ecdysozoa</taxon>
        <taxon>Nematoda</taxon>
        <taxon>Chromadorea</taxon>
        <taxon>Rhabditida</taxon>
        <taxon>Rhabditina</taxon>
        <taxon>Rhabditomorpha</taxon>
        <taxon>Strongyloidea</taxon>
        <taxon>Metastrongylidae</taxon>
        <taxon>Angiostrongylus</taxon>
    </lineage>
</organism>
<dbReference type="InterPro" id="IPR011990">
    <property type="entry name" value="TPR-like_helical_dom_sf"/>
</dbReference>
<reference evidence="2" key="2">
    <citation type="submission" date="2017-02" db="UniProtKB">
        <authorList>
            <consortium name="WormBaseParasite"/>
        </authorList>
    </citation>
    <scope>IDENTIFICATION</scope>
</reference>
<dbReference type="Proteomes" id="UP000035642">
    <property type="component" value="Unassembled WGS sequence"/>
</dbReference>
<dbReference type="AlphaFoldDB" id="A0A0K0DLA7"/>
<evidence type="ECO:0000313" key="1">
    <source>
        <dbReference type="Proteomes" id="UP000035642"/>
    </source>
</evidence>
<dbReference type="WBParaSite" id="ACAC_0001236701-mRNA-1">
    <property type="protein sequence ID" value="ACAC_0001236701-mRNA-1"/>
    <property type="gene ID" value="ACAC_0001236701"/>
</dbReference>
<evidence type="ECO:0000313" key="2">
    <source>
        <dbReference type="WBParaSite" id="ACAC_0001236701-mRNA-1"/>
    </source>
</evidence>
<dbReference type="Gene3D" id="1.25.40.10">
    <property type="entry name" value="Tetratricopeptide repeat domain"/>
    <property type="match status" value="1"/>
</dbReference>
<accession>A0A0K0DLA7</accession>
<protein>
    <submittedName>
        <fullName evidence="2">Suf domain-containing protein</fullName>
    </submittedName>
</protein>